<dbReference type="Pfam" id="PF18706">
    <property type="entry name" value="ISPD_C"/>
    <property type="match status" value="1"/>
</dbReference>
<reference evidence="2" key="2">
    <citation type="submission" date="2014-03" db="EMBL/GenBank/DDBJ databases">
        <authorList>
            <person name="Genoscope - CEA"/>
        </authorList>
    </citation>
    <scope>NUCLEOTIDE SEQUENCE</scope>
</reference>
<dbReference type="STRING" id="8022.A0A060ZE09"/>
<evidence type="ECO:0000313" key="2">
    <source>
        <dbReference type="EMBL" id="CDQ99480.1"/>
    </source>
</evidence>
<dbReference type="InterPro" id="IPR040635">
    <property type="entry name" value="ISPD_C"/>
</dbReference>
<accession>A0A060ZE09</accession>
<organism evidence="2 3">
    <name type="scientific">Oncorhynchus mykiss</name>
    <name type="common">Rainbow trout</name>
    <name type="synonym">Salmo gairdneri</name>
    <dbReference type="NCBI Taxonomy" id="8022"/>
    <lineage>
        <taxon>Eukaryota</taxon>
        <taxon>Metazoa</taxon>
        <taxon>Chordata</taxon>
        <taxon>Craniata</taxon>
        <taxon>Vertebrata</taxon>
        <taxon>Euteleostomi</taxon>
        <taxon>Actinopterygii</taxon>
        <taxon>Neopterygii</taxon>
        <taxon>Teleostei</taxon>
        <taxon>Protacanthopterygii</taxon>
        <taxon>Salmoniformes</taxon>
        <taxon>Salmonidae</taxon>
        <taxon>Salmoninae</taxon>
        <taxon>Oncorhynchus</taxon>
    </lineage>
</organism>
<dbReference type="AlphaFoldDB" id="A0A060ZE09"/>
<feature type="domain" description="D-ribitol-5-phosphate cytidylyltransferase C-terminal" evidence="1">
    <location>
        <begin position="8"/>
        <end position="51"/>
    </location>
</feature>
<dbReference type="Proteomes" id="UP000193380">
    <property type="component" value="Unassembled WGS sequence"/>
</dbReference>
<gene>
    <name evidence="2" type="ORF">GSONMT00060804001</name>
</gene>
<evidence type="ECO:0000259" key="1">
    <source>
        <dbReference type="Pfam" id="PF18706"/>
    </source>
</evidence>
<dbReference type="PaxDb" id="8022-A0A060ZE09"/>
<dbReference type="EMBL" id="FR947052">
    <property type="protein sequence ID" value="CDQ99480.1"/>
    <property type="molecule type" value="Genomic_DNA"/>
</dbReference>
<protein>
    <recommendedName>
        <fullName evidence="1">D-ribitol-5-phosphate cytidylyltransferase C-terminal domain-containing protein</fullName>
    </recommendedName>
</protein>
<sequence>MGDDAKSLSKEWNFIRVSVNSSCFSEVGKMLSALEEADRALLHPVVIIWVSSHGDVCVNRASYELSCLTNTRSGTGN</sequence>
<evidence type="ECO:0000313" key="3">
    <source>
        <dbReference type="Proteomes" id="UP000193380"/>
    </source>
</evidence>
<proteinExistence type="predicted"/>
<reference evidence="2" key="1">
    <citation type="journal article" date="2014" name="Nat. Commun.">
        <title>The rainbow trout genome provides novel insights into evolution after whole-genome duplication in vertebrates.</title>
        <authorList>
            <person name="Berthelot C."/>
            <person name="Brunet F."/>
            <person name="Chalopin D."/>
            <person name="Juanchich A."/>
            <person name="Bernard M."/>
            <person name="Noel B."/>
            <person name="Bento P."/>
            <person name="Da Silva C."/>
            <person name="Labadie K."/>
            <person name="Alberti A."/>
            <person name="Aury J.M."/>
            <person name="Louis A."/>
            <person name="Dehais P."/>
            <person name="Bardou P."/>
            <person name="Montfort J."/>
            <person name="Klopp C."/>
            <person name="Cabau C."/>
            <person name="Gaspin C."/>
            <person name="Thorgaard G.H."/>
            <person name="Boussaha M."/>
            <person name="Quillet E."/>
            <person name="Guyomard R."/>
            <person name="Galiana D."/>
            <person name="Bobe J."/>
            <person name="Volff J.N."/>
            <person name="Genet C."/>
            <person name="Wincker P."/>
            <person name="Jaillon O."/>
            <person name="Roest Crollius H."/>
            <person name="Guiguen Y."/>
        </authorList>
    </citation>
    <scope>NUCLEOTIDE SEQUENCE [LARGE SCALE GENOMIC DNA]</scope>
</reference>
<name>A0A060ZE09_ONCMY</name>